<keyword evidence="2" id="KW-0812">Transmembrane</keyword>
<organism evidence="3 4">
    <name type="scientific">Ancylostoma caninum</name>
    <name type="common">Dog hookworm</name>
    <dbReference type="NCBI Taxonomy" id="29170"/>
    <lineage>
        <taxon>Eukaryota</taxon>
        <taxon>Metazoa</taxon>
        <taxon>Ecdysozoa</taxon>
        <taxon>Nematoda</taxon>
        <taxon>Chromadorea</taxon>
        <taxon>Rhabditida</taxon>
        <taxon>Rhabditina</taxon>
        <taxon>Rhabditomorpha</taxon>
        <taxon>Strongyloidea</taxon>
        <taxon>Ancylostomatidae</taxon>
        <taxon>Ancylostomatinae</taxon>
        <taxon>Ancylostoma</taxon>
    </lineage>
</organism>
<proteinExistence type="inferred from homology"/>
<dbReference type="EMBL" id="JOJR01000149">
    <property type="protein sequence ID" value="RCN43686.1"/>
    <property type="molecule type" value="Genomic_DNA"/>
</dbReference>
<gene>
    <name evidence="3" type="ORF">ANCCAN_10330</name>
</gene>
<evidence type="ECO:0000313" key="4">
    <source>
        <dbReference type="Proteomes" id="UP000252519"/>
    </source>
</evidence>
<sequence>MPKDPLFQTNCSFSVGSTAPHGLAYLLCNLFAVAGNTVNNRLNRKYYSNTSRISTTVGRYTLAERYQISENICTSKALRDTFYLVPFFNALCLAAIFIDNFDVGIAAKNLSSVCLNFAALIYALLVPLVLLLHKKNLRRECEKLLKGVGLHNLNNAYRKSQSLRSTLGEEIIIDKLELSTTHFTMLRNDWEGQRREKQPVATTSIIR</sequence>
<keyword evidence="4" id="KW-1185">Reference proteome</keyword>
<dbReference type="PANTHER" id="PTHR47518:SF9">
    <property type="entry name" value="SERPENTINE RECEPTOR, CLASS T"/>
    <property type="match status" value="1"/>
</dbReference>
<keyword evidence="2" id="KW-0472">Membrane</keyword>
<evidence type="ECO:0000256" key="1">
    <source>
        <dbReference type="ARBA" id="ARBA00006803"/>
    </source>
</evidence>
<reference evidence="3 4" key="1">
    <citation type="submission" date="2014-10" db="EMBL/GenBank/DDBJ databases">
        <title>Draft genome of the hookworm Ancylostoma caninum.</title>
        <authorList>
            <person name="Mitreva M."/>
        </authorList>
    </citation>
    <scope>NUCLEOTIDE SEQUENCE [LARGE SCALE GENOMIC DNA]</scope>
    <source>
        <strain evidence="3 4">Baltimore</strain>
    </source>
</reference>
<comment type="caution">
    <text evidence="3">The sequence shown here is derived from an EMBL/GenBank/DDBJ whole genome shotgun (WGS) entry which is preliminary data.</text>
</comment>
<feature type="transmembrane region" description="Helical" evidence="2">
    <location>
        <begin position="22"/>
        <end position="42"/>
    </location>
</feature>
<dbReference type="Pfam" id="PF03125">
    <property type="entry name" value="Sre"/>
    <property type="match status" value="1"/>
</dbReference>
<dbReference type="Proteomes" id="UP000252519">
    <property type="component" value="Unassembled WGS sequence"/>
</dbReference>
<evidence type="ECO:0000313" key="3">
    <source>
        <dbReference type="EMBL" id="RCN43686.1"/>
    </source>
</evidence>
<dbReference type="AlphaFoldDB" id="A0A368GH23"/>
<protein>
    <submittedName>
        <fullName evidence="3">Uncharacterized protein</fullName>
    </submittedName>
</protein>
<feature type="transmembrane region" description="Helical" evidence="2">
    <location>
        <begin position="110"/>
        <end position="132"/>
    </location>
</feature>
<dbReference type="InterPro" id="IPR004151">
    <property type="entry name" value="7TM_GPCR_serpentine_rcpt_Sre"/>
</dbReference>
<dbReference type="OrthoDB" id="5877072at2759"/>
<dbReference type="GO" id="GO:0007606">
    <property type="term" value="P:sensory perception of chemical stimulus"/>
    <property type="evidence" value="ECO:0007669"/>
    <property type="project" value="InterPro"/>
</dbReference>
<feature type="transmembrane region" description="Helical" evidence="2">
    <location>
        <begin position="81"/>
        <end position="98"/>
    </location>
</feature>
<dbReference type="InterPro" id="IPR052854">
    <property type="entry name" value="Serpentine_rcpt_epsilon"/>
</dbReference>
<keyword evidence="2" id="KW-1133">Transmembrane helix</keyword>
<comment type="similarity">
    <text evidence="1">Belongs to the nematode receptor-like protein sre family.</text>
</comment>
<name>A0A368GH23_ANCCA</name>
<dbReference type="GO" id="GO:0016020">
    <property type="term" value="C:membrane"/>
    <property type="evidence" value="ECO:0007669"/>
    <property type="project" value="InterPro"/>
</dbReference>
<dbReference type="PANTHER" id="PTHR47518">
    <property type="entry name" value="SERPENTINE RECEPTOR CLASS EPSILON-13-RELATED"/>
    <property type="match status" value="1"/>
</dbReference>
<accession>A0A368GH23</accession>
<evidence type="ECO:0000256" key="2">
    <source>
        <dbReference type="SAM" id="Phobius"/>
    </source>
</evidence>